<organism evidence="2 3">
    <name type="scientific">Grifola frondosa</name>
    <name type="common">Maitake</name>
    <name type="synonym">Polyporus frondosus</name>
    <dbReference type="NCBI Taxonomy" id="5627"/>
    <lineage>
        <taxon>Eukaryota</taxon>
        <taxon>Fungi</taxon>
        <taxon>Dikarya</taxon>
        <taxon>Basidiomycota</taxon>
        <taxon>Agaricomycotina</taxon>
        <taxon>Agaricomycetes</taxon>
        <taxon>Polyporales</taxon>
        <taxon>Grifolaceae</taxon>
        <taxon>Grifola</taxon>
    </lineage>
</organism>
<dbReference type="Proteomes" id="UP000092993">
    <property type="component" value="Unassembled WGS sequence"/>
</dbReference>
<evidence type="ECO:0000313" key="3">
    <source>
        <dbReference type="Proteomes" id="UP000092993"/>
    </source>
</evidence>
<dbReference type="AlphaFoldDB" id="A0A1C7MCM1"/>
<evidence type="ECO:0000256" key="1">
    <source>
        <dbReference type="SAM" id="MobiDB-lite"/>
    </source>
</evidence>
<comment type="caution">
    <text evidence="2">The sequence shown here is derived from an EMBL/GenBank/DDBJ whole genome shotgun (WGS) entry which is preliminary data.</text>
</comment>
<sequence>MVNTVPPYDMYPCNMADITIVLPINELIHIKGNVSMATVISEDTTADTTAAPSGSIDNLPQGHDFLMEGTPRDEGEASSREPAEPET</sequence>
<keyword evidence="3" id="KW-1185">Reference proteome</keyword>
<feature type="region of interest" description="Disordered" evidence="1">
    <location>
        <begin position="45"/>
        <end position="87"/>
    </location>
</feature>
<name>A0A1C7MCM1_GRIFR</name>
<accession>A0A1C7MCM1</accession>
<reference evidence="2 3" key="1">
    <citation type="submission" date="2016-03" db="EMBL/GenBank/DDBJ databases">
        <title>Whole genome sequencing of Grifola frondosa 9006-11.</title>
        <authorList>
            <person name="Min B."/>
            <person name="Park H."/>
            <person name="Kim J.-G."/>
            <person name="Cho H."/>
            <person name="Oh Y.-L."/>
            <person name="Kong W.-S."/>
            <person name="Choi I.-G."/>
        </authorList>
    </citation>
    <scope>NUCLEOTIDE SEQUENCE [LARGE SCALE GENOMIC DNA]</scope>
    <source>
        <strain evidence="2 3">9006-11</strain>
    </source>
</reference>
<feature type="compositionally biased region" description="Polar residues" evidence="1">
    <location>
        <begin position="45"/>
        <end position="58"/>
    </location>
</feature>
<protein>
    <submittedName>
        <fullName evidence="2">Uncharacterized protein</fullName>
    </submittedName>
</protein>
<gene>
    <name evidence="2" type="ORF">A0H81_06205</name>
</gene>
<evidence type="ECO:0000313" key="2">
    <source>
        <dbReference type="EMBL" id="OBZ74159.1"/>
    </source>
</evidence>
<dbReference type="EMBL" id="LUGG01000006">
    <property type="protein sequence ID" value="OBZ74159.1"/>
    <property type="molecule type" value="Genomic_DNA"/>
</dbReference>
<proteinExistence type="predicted"/>
<feature type="compositionally biased region" description="Basic and acidic residues" evidence="1">
    <location>
        <begin position="70"/>
        <end position="87"/>
    </location>
</feature>